<dbReference type="OrthoDB" id="6432199at2759"/>
<comment type="caution">
    <text evidence="1">The sequence shown here is derived from an EMBL/GenBank/DDBJ whole genome shotgun (WGS) entry which is preliminary data.</text>
</comment>
<dbReference type="AlphaFoldDB" id="A0A8B6HAU9"/>
<accession>A0A8B6HAU9</accession>
<protein>
    <submittedName>
        <fullName evidence="1">Uncharacterized protein</fullName>
    </submittedName>
</protein>
<proteinExistence type="predicted"/>
<gene>
    <name evidence="1" type="ORF">MGAL_10B068171</name>
</gene>
<evidence type="ECO:0000313" key="2">
    <source>
        <dbReference type="Proteomes" id="UP000596742"/>
    </source>
</evidence>
<evidence type="ECO:0000313" key="1">
    <source>
        <dbReference type="EMBL" id="VDI76090.1"/>
    </source>
</evidence>
<sequence length="93" mass="11081">MNILVGHKVEEHILEKFWEVEAASINNTDNKSENRQFQDVYESNSRGYHMETERYVAKLPCKEEHHTLLDNRSIAQRRTENVIKRLSRELTLL</sequence>
<organism evidence="1 2">
    <name type="scientific">Mytilus galloprovincialis</name>
    <name type="common">Mediterranean mussel</name>
    <dbReference type="NCBI Taxonomy" id="29158"/>
    <lineage>
        <taxon>Eukaryota</taxon>
        <taxon>Metazoa</taxon>
        <taxon>Spiralia</taxon>
        <taxon>Lophotrochozoa</taxon>
        <taxon>Mollusca</taxon>
        <taxon>Bivalvia</taxon>
        <taxon>Autobranchia</taxon>
        <taxon>Pteriomorphia</taxon>
        <taxon>Mytilida</taxon>
        <taxon>Mytiloidea</taxon>
        <taxon>Mytilidae</taxon>
        <taxon>Mytilinae</taxon>
        <taxon>Mytilus</taxon>
    </lineage>
</organism>
<keyword evidence="2" id="KW-1185">Reference proteome</keyword>
<reference evidence="1" key="1">
    <citation type="submission" date="2018-11" db="EMBL/GenBank/DDBJ databases">
        <authorList>
            <person name="Alioto T."/>
            <person name="Alioto T."/>
        </authorList>
    </citation>
    <scope>NUCLEOTIDE SEQUENCE</scope>
</reference>
<name>A0A8B6HAU9_MYTGA</name>
<dbReference type="Proteomes" id="UP000596742">
    <property type="component" value="Unassembled WGS sequence"/>
</dbReference>
<dbReference type="EMBL" id="UYJE01009717">
    <property type="protein sequence ID" value="VDI76090.1"/>
    <property type="molecule type" value="Genomic_DNA"/>
</dbReference>